<evidence type="ECO:0000256" key="1">
    <source>
        <dbReference type="SAM" id="MobiDB-lite"/>
    </source>
</evidence>
<dbReference type="Ensembl" id="ENSSSCT00000012723.5">
    <property type="protein sequence ID" value="ENSSSCP00000012389.5"/>
    <property type="gene ID" value="ENSSSCG00000011626.5"/>
</dbReference>
<dbReference type="Proteomes" id="UP000008227">
    <property type="component" value="Chromosome 13"/>
</dbReference>
<reference evidence="2" key="2">
    <citation type="journal article" date="2020" name="Gigascience">
        <title>An improved pig reference genome sequence to enable pig genetics and genomics research.</title>
        <authorList>
            <person name="Warr A."/>
            <person name="Affara N."/>
            <person name="Aken B."/>
            <person name="Beiki H."/>
            <person name="Bickhart D.M."/>
            <person name="Billis K."/>
            <person name="Chow W."/>
            <person name="Eory L."/>
            <person name="Finlayson H.A."/>
            <person name="Flicek P."/>
            <person name="Giron C.G."/>
            <person name="Griffin D.K."/>
            <person name="Hall R."/>
            <person name="Hannum G."/>
            <person name="Hourlier T."/>
            <person name="Howe K."/>
            <person name="Hume D.A."/>
            <person name="Izuogu O."/>
            <person name="Kim K."/>
            <person name="Koren S."/>
            <person name="Liu H."/>
            <person name="Manchanda N."/>
            <person name="Martin F.J."/>
            <person name="Nonneman D.J."/>
            <person name="O'Connor R.E."/>
            <person name="Phillippy A.M."/>
            <person name="Rohrer G.A."/>
            <person name="Rosen B.D."/>
            <person name="Rund L.A."/>
            <person name="Sargent C.A."/>
            <person name="Schook L.B."/>
            <person name="Schroeder S.G."/>
            <person name="Schwartz A.S."/>
            <person name="Skinner B.M."/>
            <person name="Talbot R."/>
            <person name="Tseng E."/>
            <person name="Tuggle C.K."/>
            <person name="Watson M."/>
            <person name="Smith T.P.L."/>
            <person name="Archibald A.L."/>
        </authorList>
    </citation>
    <scope>NUCLEOTIDE SEQUENCE [LARGE SCALE GENOMIC DNA]</scope>
    <source>
        <strain evidence="2">Duroc</strain>
    </source>
</reference>
<reference evidence="2" key="4">
    <citation type="submission" date="2025-09" db="UniProtKB">
        <authorList>
            <consortium name="Ensembl"/>
        </authorList>
    </citation>
    <scope>IDENTIFICATION</scope>
</reference>
<evidence type="ECO:0000313" key="2">
    <source>
        <dbReference type="Ensembl" id="ENSSSCP00000012389.5"/>
    </source>
</evidence>
<dbReference type="FunCoup" id="F1SPF1">
    <property type="interactions" value="12"/>
</dbReference>
<name>F1SPF1_PIG</name>
<reference evidence="3" key="1">
    <citation type="submission" date="2009-11" db="EMBL/GenBank/DDBJ databases">
        <authorList>
            <consortium name="Porcine genome sequencing project"/>
        </authorList>
    </citation>
    <scope>NUCLEOTIDE SEQUENCE [LARGE SCALE GENOMIC DNA]</scope>
    <source>
        <strain evidence="3">Duroc</strain>
    </source>
</reference>
<dbReference type="GeneTree" id="ENSGT00390000004778"/>
<dbReference type="InParanoid" id="F1SPF1"/>
<keyword evidence="3" id="KW-1185">Reference proteome</keyword>
<dbReference type="PANTHER" id="PTHR37875:SF1">
    <property type="entry name" value="CHROMOSOME 3 OPEN READING FRAME 22"/>
    <property type="match status" value="1"/>
</dbReference>
<proteinExistence type="predicted"/>
<dbReference type="PaxDb" id="9823-ENSSSCP00000012389"/>
<dbReference type="PANTHER" id="PTHR37875">
    <property type="entry name" value="HYPOTHETICAL PROTEIN LOC685964"/>
    <property type="match status" value="1"/>
</dbReference>
<sequence>MDTEAPKKCHPCKKSRTGTQEKFARKFPYRFSWLAEPKLEPLQAWAVAKMNSSLREQLPLQKMLVPTRSIPVRGLRRPRPEEMLEPRVTPYGGSRPEGRVEGSQPASGWRTAFSEGGGASRDPAQGGPHGSHTTQPMHRGRHSGIHLDTLAETHILEH</sequence>
<dbReference type="Bgee" id="ENSSSCG00000011626">
    <property type="expression patterns" value="Expressed in testis and 3 other cell types or tissues"/>
</dbReference>
<evidence type="ECO:0000313" key="3">
    <source>
        <dbReference type="Proteomes" id="UP000008227"/>
    </source>
</evidence>
<dbReference type="AlphaFoldDB" id="F1SPF1"/>
<dbReference type="eggNOG" id="ENOG502TF7C">
    <property type="taxonomic scope" value="Eukaryota"/>
</dbReference>
<feature type="region of interest" description="Disordered" evidence="1">
    <location>
        <begin position="71"/>
        <end position="158"/>
    </location>
</feature>
<accession>F1SPF1</accession>
<feature type="compositionally biased region" description="Basic and acidic residues" evidence="1">
    <location>
        <begin position="149"/>
        <end position="158"/>
    </location>
</feature>
<protein>
    <submittedName>
        <fullName evidence="2">Uncharacterized protein</fullName>
    </submittedName>
</protein>
<organism evidence="2 3">
    <name type="scientific">Sus scrofa</name>
    <name type="common">Pig</name>
    <dbReference type="NCBI Taxonomy" id="9823"/>
    <lineage>
        <taxon>Eukaryota</taxon>
        <taxon>Metazoa</taxon>
        <taxon>Chordata</taxon>
        <taxon>Craniata</taxon>
        <taxon>Vertebrata</taxon>
        <taxon>Euteleostomi</taxon>
        <taxon>Mammalia</taxon>
        <taxon>Eutheria</taxon>
        <taxon>Laurasiatheria</taxon>
        <taxon>Artiodactyla</taxon>
        <taxon>Suina</taxon>
        <taxon>Suidae</taxon>
        <taxon>Sus</taxon>
    </lineage>
</organism>
<reference evidence="2" key="3">
    <citation type="submission" date="2025-08" db="UniProtKB">
        <authorList>
            <consortium name="Ensembl"/>
        </authorList>
    </citation>
    <scope>IDENTIFICATION</scope>
</reference>
<dbReference type="HOGENOM" id="CLU_160108_0_0_1"/>
<dbReference type="InterPro" id="IPR038782">
    <property type="entry name" value="C3orf22"/>
</dbReference>